<dbReference type="GO" id="GO:0008948">
    <property type="term" value="F:oxaloacetate decarboxylase activity"/>
    <property type="evidence" value="ECO:0007669"/>
    <property type="project" value="UniProtKB-EC"/>
</dbReference>
<evidence type="ECO:0000256" key="10">
    <source>
        <dbReference type="ARBA" id="ARBA00030169"/>
    </source>
</evidence>
<feature type="binding site" evidence="13">
    <location>
        <position position="128"/>
    </location>
    <ligand>
        <name>Mg(2+)</name>
        <dbReference type="ChEBI" id="CHEBI:18420"/>
    </ligand>
</feature>
<evidence type="ECO:0000313" key="16">
    <source>
        <dbReference type="Proteomes" id="UP000638848"/>
    </source>
</evidence>
<dbReference type="CDD" id="cd16841">
    <property type="entry name" value="RraA_family"/>
    <property type="match status" value="1"/>
</dbReference>
<evidence type="ECO:0000256" key="14">
    <source>
        <dbReference type="SAM" id="MobiDB-lite"/>
    </source>
</evidence>
<comment type="subunit">
    <text evidence="4">Homotrimer.</text>
</comment>
<dbReference type="EMBL" id="BMEQ01000008">
    <property type="protein sequence ID" value="GGG56111.1"/>
    <property type="molecule type" value="Genomic_DNA"/>
</dbReference>
<dbReference type="Pfam" id="PF03737">
    <property type="entry name" value="RraA-like"/>
    <property type="match status" value="1"/>
</dbReference>
<dbReference type="InterPro" id="IPR005493">
    <property type="entry name" value="RraA/RraA-like"/>
</dbReference>
<dbReference type="AlphaFoldDB" id="A0A917GSH2"/>
<evidence type="ECO:0000256" key="11">
    <source>
        <dbReference type="ARBA" id="ARBA00032305"/>
    </source>
</evidence>
<gene>
    <name evidence="15" type="ORF">GCM10011374_18750</name>
</gene>
<evidence type="ECO:0000256" key="9">
    <source>
        <dbReference type="ARBA" id="ARBA00029596"/>
    </source>
</evidence>
<dbReference type="SUPFAM" id="SSF89562">
    <property type="entry name" value="RraA-like"/>
    <property type="match status" value="1"/>
</dbReference>
<evidence type="ECO:0000256" key="12">
    <source>
        <dbReference type="ARBA" id="ARBA00047973"/>
    </source>
</evidence>
<dbReference type="GO" id="GO:0046872">
    <property type="term" value="F:metal ion binding"/>
    <property type="evidence" value="ECO:0007669"/>
    <property type="project" value="UniProtKB-KW"/>
</dbReference>
<evidence type="ECO:0000256" key="7">
    <source>
        <dbReference type="ARBA" id="ARBA00016549"/>
    </source>
</evidence>
<evidence type="ECO:0000256" key="5">
    <source>
        <dbReference type="ARBA" id="ARBA00012213"/>
    </source>
</evidence>
<evidence type="ECO:0000256" key="13">
    <source>
        <dbReference type="PIRSR" id="PIRSR605493-1"/>
    </source>
</evidence>
<dbReference type="InterPro" id="IPR036704">
    <property type="entry name" value="RraA/RraA-like_sf"/>
</dbReference>
<dbReference type="EC" id="4.1.3.17" evidence="5"/>
<dbReference type="RefSeq" id="WP_188536532.1">
    <property type="nucleotide sequence ID" value="NZ_BMEQ01000008.1"/>
</dbReference>
<dbReference type="Proteomes" id="UP000638848">
    <property type="component" value="Unassembled WGS sequence"/>
</dbReference>
<comment type="cofactor">
    <cofactor evidence="13">
        <name>Mg(2+)</name>
        <dbReference type="ChEBI" id="CHEBI:18420"/>
    </cofactor>
</comment>
<comment type="cofactor">
    <cofactor evidence="2">
        <name>a divalent metal cation</name>
        <dbReference type="ChEBI" id="CHEBI:60240"/>
    </cofactor>
</comment>
<comment type="catalytic activity">
    <reaction evidence="1">
        <text>4-hydroxy-4-methyl-2-oxoglutarate = 2 pyruvate</text>
        <dbReference type="Rhea" id="RHEA:22748"/>
        <dbReference type="ChEBI" id="CHEBI:15361"/>
        <dbReference type="ChEBI" id="CHEBI:58276"/>
        <dbReference type="EC" id="4.1.3.17"/>
    </reaction>
</comment>
<keyword evidence="13" id="KW-0479">Metal-binding</keyword>
<name>A0A917GSH2_9MICC</name>
<dbReference type="PANTHER" id="PTHR33254">
    <property type="entry name" value="4-HYDROXY-4-METHYL-2-OXOGLUTARATE ALDOLASE 3-RELATED"/>
    <property type="match status" value="1"/>
</dbReference>
<dbReference type="PANTHER" id="PTHR33254:SF4">
    <property type="entry name" value="4-HYDROXY-4-METHYL-2-OXOGLUTARATE ALDOLASE 3-RELATED"/>
    <property type="match status" value="1"/>
</dbReference>
<protein>
    <recommendedName>
        <fullName evidence="7">Putative 4-hydroxy-4-methyl-2-oxoglutarate aldolase</fullName>
        <ecNumber evidence="6">4.1.1.112</ecNumber>
        <ecNumber evidence="5">4.1.3.17</ecNumber>
    </recommendedName>
    <alternativeName>
        <fullName evidence="11">Oxaloacetate decarboxylase</fullName>
    </alternativeName>
    <alternativeName>
        <fullName evidence="9">Regulator of ribonuclease activity homolog</fullName>
    </alternativeName>
    <alternativeName>
        <fullName evidence="10">RraA-like protein</fullName>
    </alternativeName>
</protein>
<evidence type="ECO:0000256" key="3">
    <source>
        <dbReference type="ARBA" id="ARBA00008621"/>
    </source>
</evidence>
<proteinExistence type="inferred from homology"/>
<evidence type="ECO:0000256" key="2">
    <source>
        <dbReference type="ARBA" id="ARBA00001968"/>
    </source>
</evidence>
<sequence length="223" mass="22702">MTATTGTTRPVRLDTRGHSSATLYEAAQAESRRRAPGATPSCLEADIAVDPAVRAAWPGARIAAPAYTVQGAGGDNPALHHAVAAAPAGHVLVADLGGAPFGHWGEVLAVAARHRGLAGLVVDGGVRDVEEMRALGFPVFSRGSSVRGTRTLFAGALGVPIHVGGVPVATGDLVVGDADGVVVVPRHRVDAVLEQADERIAEEQHILAALGSGATTLELYGLE</sequence>
<organism evidence="15 16">
    <name type="scientific">Kocuria dechangensis</name>
    <dbReference type="NCBI Taxonomy" id="1176249"/>
    <lineage>
        <taxon>Bacteria</taxon>
        <taxon>Bacillati</taxon>
        <taxon>Actinomycetota</taxon>
        <taxon>Actinomycetes</taxon>
        <taxon>Micrococcales</taxon>
        <taxon>Micrococcaceae</taxon>
        <taxon>Kocuria</taxon>
    </lineage>
</organism>
<evidence type="ECO:0000313" key="15">
    <source>
        <dbReference type="EMBL" id="GGG56111.1"/>
    </source>
</evidence>
<evidence type="ECO:0000256" key="4">
    <source>
        <dbReference type="ARBA" id="ARBA00011233"/>
    </source>
</evidence>
<comment type="caution">
    <text evidence="15">The sequence shown here is derived from an EMBL/GenBank/DDBJ whole genome shotgun (WGS) entry which is preliminary data.</text>
</comment>
<dbReference type="EC" id="4.1.1.112" evidence="6"/>
<keyword evidence="16" id="KW-1185">Reference proteome</keyword>
<keyword evidence="13" id="KW-0460">Magnesium</keyword>
<evidence type="ECO:0000256" key="8">
    <source>
        <dbReference type="ARBA" id="ARBA00025046"/>
    </source>
</evidence>
<comment type="catalytic activity">
    <reaction evidence="12">
        <text>oxaloacetate + H(+) = pyruvate + CO2</text>
        <dbReference type="Rhea" id="RHEA:15641"/>
        <dbReference type="ChEBI" id="CHEBI:15361"/>
        <dbReference type="ChEBI" id="CHEBI:15378"/>
        <dbReference type="ChEBI" id="CHEBI:16452"/>
        <dbReference type="ChEBI" id="CHEBI:16526"/>
        <dbReference type="EC" id="4.1.1.112"/>
    </reaction>
</comment>
<feature type="binding site" evidence="13">
    <location>
        <begin position="105"/>
        <end position="108"/>
    </location>
    <ligand>
        <name>substrate</name>
    </ligand>
</feature>
<feature type="region of interest" description="Disordered" evidence="14">
    <location>
        <begin position="1"/>
        <end position="20"/>
    </location>
</feature>
<dbReference type="GO" id="GO:0047443">
    <property type="term" value="F:4-hydroxy-4-methyl-2-oxoglutarate aldolase activity"/>
    <property type="evidence" value="ECO:0007669"/>
    <property type="project" value="UniProtKB-EC"/>
</dbReference>
<comment type="function">
    <text evidence="8">Catalyzes the aldol cleavage of 4-hydroxy-4-methyl-2-oxoglutarate (HMG) into 2 molecules of pyruvate. Also contains a secondary oxaloacetate (OAA) decarboxylase activity due to the common pyruvate enolate transition state formed following C-C bond cleavage in the retro-aldol and decarboxylation reactions.</text>
</comment>
<reference evidence="15" key="2">
    <citation type="submission" date="2020-09" db="EMBL/GenBank/DDBJ databases">
        <authorList>
            <person name="Sun Q."/>
            <person name="Zhou Y."/>
        </authorList>
    </citation>
    <scope>NUCLEOTIDE SEQUENCE</scope>
    <source>
        <strain evidence="15">CGMCC 1.12187</strain>
    </source>
</reference>
<evidence type="ECO:0000256" key="1">
    <source>
        <dbReference type="ARBA" id="ARBA00001342"/>
    </source>
</evidence>
<comment type="similarity">
    <text evidence="3">Belongs to the class II aldolase/RraA-like family.</text>
</comment>
<accession>A0A917GSH2</accession>
<dbReference type="Gene3D" id="3.50.30.40">
    <property type="entry name" value="Ribonuclease E inhibitor RraA/RraA-like"/>
    <property type="match status" value="1"/>
</dbReference>
<reference evidence="15" key="1">
    <citation type="journal article" date="2014" name="Int. J. Syst. Evol. Microbiol.">
        <title>Complete genome sequence of Corynebacterium casei LMG S-19264T (=DSM 44701T), isolated from a smear-ripened cheese.</title>
        <authorList>
            <consortium name="US DOE Joint Genome Institute (JGI-PGF)"/>
            <person name="Walter F."/>
            <person name="Albersmeier A."/>
            <person name="Kalinowski J."/>
            <person name="Ruckert C."/>
        </authorList>
    </citation>
    <scope>NUCLEOTIDE SEQUENCE</scope>
    <source>
        <strain evidence="15">CGMCC 1.12187</strain>
    </source>
</reference>
<feature type="binding site" evidence="13">
    <location>
        <position position="127"/>
    </location>
    <ligand>
        <name>substrate</name>
    </ligand>
</feature>
<evidence type="ECO:0000256" key="6">
    <source>
        <dbReference type="ARBA" id="ARBA00012947"/>
    </source>
</evidence>